<feature type="coiled-coil region" evidence="5">
    <location>
        <begin position="662"/>
        <end position="699"/>
    </location>
</feature>
<organism evidence="8 10">
    <name type="scientific">Didymodactylos carnosus</name>
    <dbReference type="NCBI Taxonomy" id="1234261"/>
    <lineage>
        <taxon>Eukaryota</taxon>
        <taxon>Metazoa</taxon>
        <taxon>Spiralia</taxon>
        <taxon>Gnathifera</taxon>
        <taxon>Rotifera</taxon>
        <taxon>Eurotatoria</taxon>
        <taxon>Bdelloidea</taxon>
        <taxon>Philodinida</taxon>
        <taxon>Philodinidae</taxon>
        <taxon>Didymodactylos</taxon>
    </lineage>
</organism>
<dbReference type="SMART" id="SM00755">
    <property type="entry name" value="Grip"/>
    <property type="match status" value="1"/>
</dbReference>
<dbReference type="Gene3D" id="1.10.220.60">
    <property type="entry name" value="GRIP domain"/>
    <property type="match status" value="1"/>
</dbReference>
<feature type="region of interest" description="Disordered" evidence="6">
    <location>
        <begin position="1579"/>
        <end position="1600"/>
    </location>
</feature>
<dbReference type="GO" id="GO:0005737">
    <property type="term" value="C:cytoplasm"/>
    <property type="evidence" value="ECO:0007669"/>
    <property type="project" value="UniProtKB-SubCell"/>
</dbReference>
<proteinExistence type="predicted"/>
<evidence type="ECO:0000256" key="5">
    <source>
        <dbReference type="SAM" id="Coils"/>
    </source>
</evidence>
<keyword evidence="3" id="KW-0597">Phosphoprotein</keyword>
<dbReference type="OrthoDB" id="1926336at2759"/>
<dbReference type="Proteomes" id="UP000663829">
    <property type="component" value="Unassembled WGS sequence"/>
</dbReference>
<comment type="subcellular location">
    <subcellularLocation>
        <location evidence="1">Cytoplasm</location>
    </subcellularLocation>
</comment>
<evidence type="ECO:0000256" key="1">
    <source>
        <dbReference type="ARBA" id="ARBA00004496"/>
    </source>
</evidence>
<feature type="compositionally biased region" description="Low complexity" evidence="6">
    <location>
        <begin position="1585"/>
        <end position="1594"/>
    </location>
</feature>
<comment type="caution">
    <text evidence="8">The sequence shown here is derived from an EMBL/GenBank/DDBJ whole genome shotgun (WGS) entry which is preliminary data.</text>
</comment>
<feature type="coiled-coil region" evidence="5">
    <location>
        <begin position="583"/>
        <end position="610"/>
    </location>
</feature>
<name>A0A813PCL1_9BILA</name>
<dbReference type="InterPro" id="IPR051841">
    <property type="entry name" value="MT-Golgi_org_protein"/>
</dbReference>
<feature type="compositionally biased region" description="Low complexity" evidence="6">
    <location>
        <begin position="316"/>
        <end position="342"/>
    </location>
</feature>
<feature type="coiled-coil region" evidence="5">
    <location>
        <begin position="731"/>
        <end position="779"/>
    </location>
</feature>
<dbReference type="InterPro" id="IPR032023">
    <property type="entry name" value="GCC2_Rab_bind"/>
</dbReference>
<feature type="region of interest" description="Disordered" evidence="6">
    <location>
        <begin position="1362"/>
        <end position="1392"/>
    </location>
</feature>
<keyword evidence="4 5" id="KW-0175">Coiled coil</keyword>
<dbReference type="InterPro" id="IPR000237">
    <property type="entry name" value="GRIP_dom"/>
</dbReference>
<protein>
    <recommendedName>
        <fullName evidence="7">GRIP domain-containing protein</fullName>
    </recommendedName>
</protein>
<evidence type="ECO:0000259" key="7">
    <source>
        <dbReference type="PROSITE" id="PS50913"/>
    </source>
</evidence>
<feature type="coiled-coil region" evidence="5">
    <location>
        <begin position="1141"/>
        <end position="1307"/>
    </location>
</feature>
<reference evidence="8" key="1">
    <citation type="submission" date="2021-02" db="EMBL/GenBank/DDBJ databases">
        <authorList>
            <person name="Nowell W R."/>
        </authorList>
    </citation>
    <scope>NUCLEOTIDE SEQUENCE</scope>
</reference>
<sequence length="1611" mass="188837">MSDDGNDSKMEDKSTTGKIEAMSKEELLKLIKLQLLQNKKNQTKTNELTTANTVLCQKQEVLLNELDNERVKYTKLVEEVDQLKKIEITTQSELTILREQLDLLQSQNETLTSTCKTFQEKNSNLQNEVLSVRSSPTIEQQELSTKLIDSQRDIENLNNLKLQLEQTIEQLNIKLKKADQLFQKYILSTVDLLDIFHDNSGNKMELIREPNNVDIFNLYSSELKRIRQTDILYTDLKQSYEQLYMERQQLQQQYDDLKPMSLEQRIEDLEFFNEELKSELMTIKDDYRMKMNAYGQREQEYRRQIEDFEEQFNSLQQEQLQQREQQMIASPSEESRSFSTSSDVLRLESTSSSTINHSDVSDIVHDTLQFIVNFVDLSEKNNSTTNNNNNNNNTSLQSSTLSSSTSSLLLSCDISTLLHSIGITNFTEELYLSNYADVLRLCTLLIERCRVLQYALLRRSHSSDMFSASLESLSIDDQLKSSSLSLFEDSSSSLIDCSSTTKSGYQEYCAIIHRHHNKSLDSIFDLLLDWTTSSTIDTRSLNENWKITISRPNSQNEKSQIRFELSTDAITLSLMPEQYYNGLDALTSETKKLIVENEQQKDEIKLLEKRLSHNESYEHLKTRQTLLEEQLDKQCAQTIELENILKDEFGNKSKYEQIQLSYDELETKYLIAEQLNEQLKTLKEKYDDLVSHLTEKDEQLAKNRCYLIERDEQIKLLTIELQQERSNTVELKQSANELNTLKSEYKEIKQLKANVEHELEQLKDDLNDKDKNKAEEIKQQQFSTDLLEKKKLECNQLIEKVNHYVTDLENVNKSLFEKTKLANELDERLQTMNINYENYKMKYEQTIHEQQKLLDDLNISQNGKQLLIEKIHNYEMKQNNMQDKQTDTNEFKQQEVQLQQAYDEIKQKLQITDEEYLQIVKQAKNEIEQLLLKNNEINEKLSKLEENRLVMETEYRQSIKQITNENIVLQETVENLTKKLNHEVTTPPPPSETSTGENIQELKEKYHKMKLLLTRLKKELQEKNQQPKQSLIDLELADYEKTIKYLKEEIQKKDKEISDFHEELNVRDDKYNGIKSELYNLEQQKQQTEDRANKFKTLLDQAKKELQNAKNVELERTDTDENIRTLLHTNQLELENNKMYISELLQEKQQLLDRINNNTDNSHRTISTLEQNLKIITHDLDIVKQDYETLQDEFNSYKVRAQSVLKQHQQQHTQVENRTTPDRENKIPELEETIEKLKIALKETNEKLQSMMNENDILQKEQDHLIDRQTKIVNEYKKREQELKNQIRKLENECSQRTNENSDMIKNVTAQNEILTAAYKEQIASIQSDHERVLSMIQNQLNLSRADVEILKSRLEYTASRLDSKHSDINSYSSSEPVTTSSNNDNKDDSNWFVHNTERQQGEGMDKELLQTTDGENSTTIAVKTLENVLFNSGDSSSLRHDSLTTIVTSSSTNDKPKHVLFQDAEMELQRINEEYEKCHLRLINTTELLNDSELNNIRLEEQVNLLKDEIRRLERNMERADSISNLEYLKNVILKFFILRTVHERLQLIPVLVTMLKLSPDEQQKLVQVAHNSRFSDENIESNQQQPLPDQQQTGGTSWGTYLGKISGLY</sequence>
<feature type="coiled-coil region" evidence="5">
    <location>
        <begin position="822"/>
        <end position="1112"/>
    </location>
</feature>
<keyword evidence="2" id="KW-0963">Cytoplasm</keyword>
<gene>
    <name evidence="8" type="ORF">GPM918_LOCUS943</name>
    <name evidence="9" type="ORF">SRO942_LOCUS943</name>
</gene>
<feature type="coiled-coil region" evidence="5">
    <location>
        <begin position="63"/>
        <end position="181"/>
    </location>
</feature>
<evidence type="ECO:0000313" key="9">
    <source>
        <dbReference type="EMBL" id="CAF3532820.1"/>
    </source>
</evidence>
<dbReference type="Pfam" id="PF01465">
    <property type="entry name" value="GRIP"/>
    <property type="match status" value="1"/>
</dbReference>
<dbReference type="EMBL" id="CAJNOQ010000080">
    <property type="protein sequence ID" value="CAF0752932.1"/>
    <property type="molecule type" value="Genomic_DNA"/>
</dbReference>
<evidence type="ECO:0000313" key="10">
    <source>
        <dbReference type="Proteomes" id="UP000663829"/>
    </source>
</evidence>
<feature type="compositionally biased region" description="Low complexity" evidence="6">
    <location>
        <begin position="1370"/>
        <end position="1384"/>
    </location>
</feature>
<dbReference type="Proteomes" id="UP000681722">
    <property type="component" value="Unassembled WGS sequence"/>
</dbReference>
<dbReference type="PANTHER" id="PTHR18902">
    <property type="entry name" value="NUCLEAR MITOTIC APPARATUS PROTEIN 1-RELATED"/>
    <property type="match status" value="1"/>
</dbReference>
<evidence type="ECO:0000313" key="8">
    <source>
        <dbReference type="EMBL" id="CAF0752932.1"/>
    </source>
</evidence>
<feature type="coiled-coil region" evidence="5">
    <location>
        <begin position="1462"/>
        <end position="1524"/>
    </location>
</feature>
<evidence type="ECO:0000256" key="2">
    <source>
        <dbReference type="ARBA" id="ARBA00022490"/>
    </source>
</evidence>
<feature type="region of interest" description="Disordered" evidence="6">
    <location>
        <begin position="316"/>
        <end position="343"/>
    </location>
</feature>
<dbReference type="EMBL" id="CAJOBC010000080">
    <property type="protein sequence ID" value="CAF3532820.1"/>
    <property type="molecule type" value="Genomic_DNA"/>
</dbReference>
<evidence type="ECO:0000256" key="4">
    <source>
        <dbReference type="ARBA" id="ARBA00023054"/>
    </source>
</evidence>
<keyword evidence="10" id="KW-1185">Reference proteome</keyword>
<dbReference type="Pfam" id="PF16704">
    <property type="entry name" value="Rab_bind"/>
    <property type="match status" value="1"/>
</dbReference>
<accession>A0A813PCL1</accession>
<dbReference type="PROSITE" id="PS50913">
    <property type="entry name" value="GRIP"/>
    <property type="match status" value="1"/>
</dbReference>
<evidence type="ECO:0000256" key="3">
    <source>
        <dbReference type="ARBA" id="ARBA00022553"/>
    </source>
</evidence>
<dbReference type="PANTHER" id="PTHR18902:SF25">
    <property type="entry name" value="GRIP AND COILED-COIL DOMAIN-CONTAINING PROTEIN 2"/>
    <property type="match status" value="1"/>
</dbReference>
<evidence type="ECO:0000256" key="6">
    <source>
        <dbReference type="SAM" id="MobiDB-lite"/>
    </source>
</evidence>
<feature type="domain" description="GRIP" evidence="7">
    <location>
        <begin position="1520"/>
        <end position="1570"/>
    </location>
</feature>